<evidence type="ECO:0000313" key="3">
    <source>
        <dbReference type="EMBL" id="KAL0109367.1"/>
    </source>
</evidence>
<dbReference type="AlphaFoldDB" id="A0AAW2F1S8"/>
<feature type="region of interest" description="Disordered" evidence="2">
    <location>
        <begin position="111"/>
        <end position="138"/>
    </location>
</feature>
<evidence type="ECO:0000313" key="4">
    <source>
        <dbReference type="Proteomes" id="UP001430953"/>
    </source>
</evidence>
<reference evidence="3 4" key="1">
    <citation type="submission" date="2023-03" db="EMBL/GenBank/DDBJ databases">
        <title>High recombination rates correlate with genetic variation in Cardiocondyla obscurior ants.</title>
        <authorList>
            <person name="Errbii M."/>
        </authorList>
    </citation>
    <scope>NUCLEOTIDE SEQUENCE [LARGE SCALE GENOMIC DNA]</scope>
    <source>
        <strain evidence="3">Alpha-2009</strain>
        <tissue evidence="3">Whole body</tissue>
    </source>
</reference>
<dbReference type="Proteomes" id="UP001430953">
    <property type="component" value="Unassembled WGS sequence"/>
</dbReference>
<accession>A0AAW2F1S8</accession>
<feature type="region of interest" description="Disordered" evidence="2">
    <location>
        <begin position="56"/>
        <end position="85"/>
    </location>
</feature>
<evidence type="ECO:0000256" key="1">
    <source>
        <dbReference type="SAM" id="Coils"/>
    </source>
</evidence>
<gene>
    <name evidence="3" type="ORF">PUN28_014442</name>
</gene>
<feature type="compositionally biased region" description="Basic and acidic residues" evidence="2">
    <location>
        <begin position="121"/>
        <end position="135"/>
    </location>
</feature>
<feature type="compositionally biased region" description="Basic and acidic residues" evidence="2">
    <location>
        <begin position="76"/>
        <end position="85"/>
    </location>
</feature>
<organism evidence="3 4">
    <name type="scientific">Cardiocondyla obscurior</name>
    <dbReference type="NCBI Taxonomy" id="286306"/>
    <lineage>
        <taxon>Eukaryota</taxon>
        <taxon>Metazoa</taxon>
        <taxon>Ecdysozoa</taxon>
        <taxon>Arthropoda</taxon>
        <taxon>Hexapoda</taxon>
        <taxon>Insecta</taxon>
        <taxon>Pterygota</taxon>
        <taxon>Neoptera</taxon>
        <taxon>Endopterygota</taxon>
        <taxon>Hymenoptera</taxon>
        <taxon>Apocrita</taxon>
        <taxon>Aculeata</taxon>
        <taxon>Formicoidea</taxon>
        <taxon>Formicidae</taxon>
        <taxon>Myrmicinae</taxon>
        <taxon>Cardiocondyla</taxon>
    </lineage>
</organism>
<protein>
    <submittedName>
        <fullName evidence="3">Uncharacterized protein</fullName>
    </submittedName>
</protein>
<evidence type="ECO:0000256" key="2">
    <source>
        <dbReference type="SAM" id="MobiDB-lite"/>
    </source>
</evidence>
<dbReference type="EMBL" id="JADYXP020000015">
    <property type="protein sequence ID" value="KAL0109367.1"/>
    <property type="molecule type" value="Genomic_DNA"/>
</dbReference>
<keyword evidence="1" id="KW-0175">Coiled coil</keyword>
<keyword evidence="4" id="KW-1185">Reference proteome</keyword>
<name>A0AAW2F1S8_9HYME</name>
<sequence>MDDITPLIYVKKKKKNERKNEEVSTLEQELVKINLHFTSGGNLRIYSRHETTTVNGRRHLRRHGENKTGRSGGSGRAKEEERKQKESIVTMRLNFMNIIFQQMSWTIGRRTRAQRRVRGTPGDKEPVGRQRETADGGRTATDNAAELCRNDWVVLKPGSRH</sequence>
<comment type="caution">
    <text evidence="3">The sequence shown here is derived from an EMBL/GenBank/DDBJ whole genome shotgun (WGS) entry which is preliminary data.</text>
</comment>
<proteinExistence type="predicted"/>
<feature type="coiled-coil region" evidence="1">
    <location>
        <begin position="9"/>
        <end position="36"/>
    </location>
</feature>